<keyword evidence="4 12" id="KW-0349">Heme</keyword>
<dbReference type="InterPro" id="IPR036396">
    <property type="entry name" value="Cyt_P450_sf"/>
</dbReference>
<dbReference type="GO" id="GO:0016705">
    <property type="term" value="F:oxidoreductase activity, acting on paired donors, with incorporation or reduction of molecular oxygen"/>
    <property type="evidence" value="ECO:0007669"/>
    <property type="project" value="InterPro"/>
</dbReference>
<comment type="cofactor">
    <cofactor evidence="1 12">
        <name>heme</name>
        <dbReference type="ChEBI" id="CHEBI:30413"/>
    </cofactor>
</comment>
<comment type="caution">
    <text evidence="14">The sequence shown here is derived from an EMBL/GenBank/DDBJ whole genome shotgun (WGS) entry which is preliminary data.</text>
</comment>
<evidence type="ECO:0000256" key="10">
    <source>
        <dbReference type="ARBA" id="ARBA00023033"/>
    </source>
</evidence>
<dbReference type="PRINTS" id="PR00385">
    <property type="entry name" value="P450"/>
</dbReference>
<evidence type="ECO:0000256" key="7">
    <source>
        <dbReference type="ARBA" id="ARBA00022989"/>
    </source>
</evidence>
<evidence type="ECO:0000256" key="5">
    <source>
        <dbReference type="ARBA" id="ARBA00022692"/>
    </source>
</evidence>
<dbReference type="CDD" id="cd11058">
    <property type="entry name" value="CYP60B-like"/>
    <property type="match status" value="1"/>
</dbReference>
<evidence type="ECO:0000256" key="4">
    <source>
        <dbReference type="ARBA" id="ARBA00022617"/>
    </source>
</evidence>
<comment type="subcellular location">
    <subcellularLocation>
        <location evidence="2">Membrane</location>
    </subcellularLocation>
</comment>
<reference evidence="14" key="1">
    <citation type="journal article" date="2021" name="Nat. Commun.">
        <title>Genetic determinants of endophytism in the Arabidopsis root mycobiome.</title>
        <authorList>
            <person name="Mesny F."/>
            <person name="Miyauchi S."/>
            <person name="Thiergart T."/>
            <person name="Pickel B."/>
            <person name="Atanasova L."/>
            <person name="Karlsson M."/>
            <person name="Huettel B."/>
            <person name="Barry K.W."/>
            <person name="Haridas S."/>
            <person name="Chen C."/>
            <person name="Bauer D."/>
            <person name="Andreopoulos W."/>
            <person name="Pangilinan J."/>
            <person name="LaButti K."/>
            <person name="Riley R."/>
            <person name="Lipzen A."/>
            <person name="Clum A."/>
            <person name="Drula E."/>
            <person name="Henrissat B."/>
            <person name="Kohler A."/>
            <person name="Grigoriev I.V."/>
            <person name="Martin F.M."/>
            <person name="Hacquard S."/>
        </authorList>
    </citation>
    <scope>NUCLEOTIDE SEQUENCE</scope>
    <source>
        <strain evidence="14">MPI-CAGE-AT-0023</strain>
    </source>
</reference>
<keyword evidence="6 12" id="KW-0479">Metal-binding</keyword>
<keyword evidence="7" id="KW-1133">Transmembrane helix</keyword>
<evidence type="ECO:0000256" key="1">
    <source>
        <dbReference type="ARBA" id="ARBA00001971"/>
    </source>
</evidence>
<dbReference type="GeneID" id="70230923"/>
<accession>A0A9P9JKU9</accession>
<keyword evidence="15" id="KW-1185">Reference proteome</keyword>
<evidence type="ECO:0000256" key="3">
    <source>
        <dbReference type="ARBA" id="ARBA00010617"/>
    </source>
</evidence>
<dbReference type="PROSITE" id="PS00086">
    <property type="entry name" value="CYTOCHROME_P450"/>
    <property type="match status" value="1"/>
</dbReference>
<keyword evidence="5" id="KW-0812">Transmembrane</keyword>
<dbReference type="GO" id="GO:0005506">
    <property type="term" value="F:iron ion binding"/>
    <property type="evidence" value="ECO:0007669"/>
    <property type="project" value="InterPro"/>
</dbReference>
<keyword evidence="11" id="KW-0472">Membrane</keyword>
<dbReference type="PRINTS" id="PR00463">
    <property type="entry name" value="EP450I"/>
</dbReference>
<dbReference type="EMBL" id="JAGMUX010000030">
    <property type="protein sequence ID" value="KAH7213263.1"/>
    <property type="molecule type" value="Genomic_DNA"/>
</dbReference>
<dbReference type="AlphaFoldDB" id="A0A9P9JKU9"/>
<keyword evidence="9 12" id="KW-0408">Iron</keyword>
<evidence type="ECO:0000313" key="15">
    <source>
        <dbReference type="Proteomes" id="UP000720189"/>
    </source>
</evidence>
<name>A0A9P9JKU9_FUSRE</name>
<gene>
    <name evidence="14" type="ORF">BKA55DRAFT_719487</name>
</gene>
<dbReference type="FunFam" id="1.10.630.10:FF:000158">
    <property type="entry name" value="Cytochrome P450, putative (Eurofung)"/>
    <property type="match status" value="1"/>
</dbReference>
<dbReference type="InterPro" id="IPR001128">
    <property type="entry name" value="Cyt_P450"/>
</dbReference>
<comment type="similarity">
    <text evidence="3 13">Belongs to the cytochrome P450 family.</text>
</comment>
<evidence type="ECO:0000256" key="2">
    <source>
        <dbReference type="ARBA" id="ARBA00004370"/>
    </source>
</evidence>
<evidence type="ECO:0000256" key="6">
    <source>
        <dbReference type="ARBA" id="ARBA00022723"/>
    </source>
</evidence>
<sequence>MNLEAWLQLNGKSATGLLALYGSGILGLLVRLEHPSREIIQTNKQKLTVYWTGLVIYNIYFHPLASYPGPLLARSTLIWRIIQSTRGRIHLAIDEGHKKYGPVFRVSPNELSFASLKSWKDIYGHAVGKKQTLVKSEFYDMYGAGFRRLCIGSERDPQKHRKMKQSLTAAFSTKALREQEEIVANVVDAFVDKIGKLGGPKSDGLDMAKWYEMLAFDVLGEMAFGESFGCIEDAGKPHFWQELILDHLFFITVADNLRRFPFVPTISRMLFPFISAVSKTHTNYTRAKVDRRLASKSGRKDLMSNLLSKVESGEIEKEEMTAHASTLVIAGGETVATFLAATTYYLLKYQNNGVWDKLCKEVRDRFKTYEEINAASAQQLPYLQAVISEGLRIYPPGSQGFPRISPGTDIDGHWVPQGTEVYTSAYTVTHDEKYFPDPYQFDPNRWLDPDSKSVKEASQPFSLGARGCLGQNFAMMEVNQILAKMIFNYDWELVNADVDWLGESRCHVMWWKPHLYVRFRERSDLAQAVAK</sequence>
<dbReference type="InterPro" id="IPR002401">
    <property type="entry name" value="Cyt_P450_E_grp-I"/>
</dbReference>
<proteinExistence type="inferred from homology"/>
<evidence type="ECO:0000256" key="13">
    <source>
        <dbReference type="RuleBase" id="RU000461"/>
    </source>
</evidence>
<evidence type="ECO:0000256" key="11">
    <source>
        <dbReference type="ARBA" id="ARBA00023136"/>
    </source>
</evidence>
<dbReference type="OrthoDB" id="1470350at2759"/>
<dbReference type="Pfam" id="PF00067">
    <property type="entry name" value="p450"/>
    <property type="match status" value="1"/>
</dbReference>
<organism evidence="14 15">
    <name type="scientific">Fusarium redolens</name>
    <dbReference type="NCBI Taxonomy" id="48865"/>
    <lineage>
        <taxon>Eukaryota</taxon>
        <taxon>Fungi</taxon>
        <taxon>Dikarya</taxon>
        <taxon>Ascomycota</taxon>
        <taxon>Pezizomycotina</taxon>
        <taxon>Sordariomycetes</taxon>
        <taxon>Hypocreomycetidae</taxon>
        <taxon>Hypocreales</taxon>
        <taxon>Nectriaceae</taxon>
        <taxon>Fusarium</taxon>
        <taxon>Fusarium redolens species complex</taxon>
    </lineage>
</organism>
<evidence type="ECO:0000313" key="14">
    <source>
        <dbReference type="EMBL" id="KAH7213263.1"/>
    </source>
</evidence>
<dbReference type="InterPro" id="IPR050121">
    <property type="entry name" value="Cytochrome_P450_monoxygenase"/>
</dbReference>
<dbReference type="Proteomes" id="UP000720189">
    <property type="component" value="Unassembled WGS sequence"/>
</dbReference>
<evidence type="ECO:0000256" key="12">
    <source>
        <dbReference type="PIRSR" id="PIRSR602401-1"/>
    </source>
</evidence>
<dbReference type="PANTHER" id="PTHR24305:SF210">
    <property type="entry name" value="CYTOCHROME P450 MONOOXYGENASE ASQL-RELATED"/>
    <property type="match status" value="1"/>
</dbReference>
<protein>
    <submittedName>
        <fullName evidence="14">Cytochrome P450</fullName>
    </submittedName>
</protein>
<dbReference type="PANTHER" id="PTHR24305">
    <property type="entry name" value="CYTOCHROME P450"/>
    <property type="match status" value="1"/>
</dbReference>
<evidence type="ECO:0000256" key="8">
    <source>
        <dbReference type="ARBA" id="ARBA00023002"/>
    </source>
</evidence>
<dbReference type="GO" id="GO:0020037">
    <property type="term" value="F:heme binding"/>
    <property type="evidence" value="ECO:0007669"/>
    <property type="project" value="InterPro"/>
</dbReference>
<dbReference type="Gene3D" id="1.10.630.10">
    <property type="entry name" value="Cytochrome P450"/>
    <property type="match status" value="1"/>
</dbReference>
<feature type="binding site" description="axial binding residue" evidence="12">
    <location>
        <position position="468"/>
    </location>
    <ligand>
        <name>heme</name>
        <dbReference type="ChEBI" id="CHEBI:30413"/>
    </ligand>
    <ligandPart>
        <name>Fe</name>
        <dbReference type="ChEBI" id="CHEBI:18248"/>
    </ligandPart>
</feature>
<dbReference type="RefSeq" id="XP_046041711.1">
    <property type="nucleotide sequence ID" value="XM_046200969.1"/>
</dbReference>
<dbReference type="GO" id="GO:0016020">
    <property type="term" value="C:membrane"/>
    <property type="evidence" value="ECO:0007669"/>
    <property type="project" value="UniProtKB-SubCell"/>
</dbReference>
<keyword evidence="10 13" id="KW-0503">Monooxygenase</keyword>
<dbReference type="GO" id="GO:0004497">
    <property type="term" value="F:monooxygenase activity"/>
    <property type="evidence" value="ECO:0007669"/>
    <property type="project" value="UniProtKB-KW"/>
</dbReference>
<dbReference type="SUPFAM" id="SSF48264">
    <property type="entry name" value="Cytochrome P450"/>
    <property type="match status" value="1"/>
</dbReference>
<keyword evidence="8 13" id="KW-0560">Oxidoreductase</keyword>
<evidence type="ECO:0000256" key="9">
    <source>
        <dbReference type="ARBA" id="ARBA00023004"/>
    </source>
</evidence>
<dbReference type="InterPro" id="IPR017972">
    <property type="entry name" value="Cyt_P450_CS"/>
</dbReference>